<name>A0A5J5CQ98_9PERO</name>
<keyword evidence="3" id="KW-1185">Reference proteome</keyword>
<gene>
    <name evidence="2" type="ORF">FQN60_006211</name>
</gene>
<evidence type="ECO:0000256" key="1">
    <source>
        <dbReference type="SAM" id="MobiDB-lite"/>
    </source>
</evidence>
<dbReference type="Proteomes" id="UP000327493">
    <property type="component" value="Chromosome 19"/>
</dbReference>
<dbReference type="AlphaFoldDB" id="A0A5J5CQ98"/>
<organism evidence="2 3">
    <name type="scientific">Etheostoma spectabile</name>
    <name type="common">orangethroat darter</name>
    <dbReference type="NCBI Taxonomy" id="54343"/>
    <lineage>
        <taxon>Eukaryota</taxon>
        <taxon>Metazoa</taxon>
        <taxon>Chordata</taxon>
        <taxon>Craniata</taxon>
        <taxon>Vertebrata</taxon>
        <taxon>Euteleostomi</taxon>
        <taxon>Actinopterygii</taxon>
        <taxon>Neopterygii</taxon>
        <taxon>Teleostei</taxon>
        <taxon>Neoteleostei</taxon>
        <taxon>Acanthomorphata</taxon>
        <taxon>Eupercaria</taxon>
        <taxon>Perciformes</taxon>
        <taxon>Percoidei</taxon>
        <taxon>Percidae</taxon>
        <taxon>Etheostomatinae</taxon>
        <taxon>Etheostoma</taxon>
    </lineage>
</organism>
<evidence type="ECO:0000313" key="2">
    <source>
        <dbReference type="EMBL" id="KAA8582540.1"/>
    </source>
</evidence>
<proteinExistence type="predicted"/>
<accession>A0A5J5CQ98</accession>
<protein>
    <submittedName>
        <fullName evidence="2">Uncharacterized protein</fullName>
    </submittedName>
</protein>
<comment type="caution">
    <text evidence="2">The sequence shown here is derived from an EMBL/GenBank/DDBJ whole genome shotgun (WGS) entry which is preliminary data.</text>
</comment>
<sequence>MHLSLAEVLYQDLSLSFSWRATEGDDALCGCCDSDDCFRQTDEENSGHAGHTTQPDTVRKHEADTTVGPLHTLPPSHWTGRLSVSH</sequence>
<feature type="region of interest" description="Disordered" evidence="1">
    <location>
        <begin position="42"/>
        <end position="86"/>
    </location>
</feature>
<reference evidence="2 3" key="1">
    <citation type="submission" date="2019-08" db="EMBL/GenBank/DDBJ databases">
        <title>A chromosome-level genome assembly, high-density linkage maps, and genome scans reveal the genomic architecture of hybrid incompatibilities underlying speciation via character displacement in darters (Percidae: Etheostominae).</title>
        <authorList>
            <person name="Moran R.L."/>
            <person name="Catchen J.M."/>
            <person name="Fuller R.C."/>
        </authorList>
    </citation>
    <scope>NUCLEOTIDE SEQUENCE [LARGE SCALE GENOMIC DNA]</scope>
    <source>
        <strain evidence="2">EspeVRDwgs_2016</strain>
        <tissue evidence="2">Muscle</tissue>
    </source>
</reference>
<evidence type="ECO:0000313" key="3">
    <source>
        <dbReference type="Proteomes" id="UP000327493"/>
    </source>
</evidence>
<dbReference type="EMBL" id="VOFY01000019">
    <property type="protein sequence ID" value="KAA8582540.1"/>
    <property type="molecule type" value="Genomic_DNA"/>
</dbReference>